<keyword evidence="1 2" id="KW-0129">CBS domain</keyword>
<dbReference type="SUPFAM" id="SSF54631">
    <property type="entry name" value="CBS-domain pair"/>
    <property type="match status" value="2"/>
</dbReference>
<dbReference type="Gene3D" id="3.10.580.10">
    <property type="entry name" value="CBS-domain"/>
    <property type="match status" value="3"/>
</dbReference>
<organism evidence="4">
    <name type="scientific">Geoglobus ahangari</name>
    <dbReference type="NCBI Taxonomy" id="113653"/>
    <lineage>
        <taxon>Archaea</taxon>
        <taxon>Methanobacteriati</taxon>
        <taxon>Methanobacteriota</taxon>
        <taxon>Archaeoglobi</taxon>
        <taxon>Archaeoglobales</taxon>
        <taxon>Archaeoglobaceae</taxon>
        <taxon>Geoglobus</taxon>
    </lineage>
</organism>
<dbReference type="AlphaFoldDB" id="A0A7C3YG53"/>
<evidence type="ECO:0000256" key="2">
    <source>
        <dbReference type="PROSITE-ProRule" id="PRU00703"/>
    </source>
</evidence>
<evidence type="ECO:0000256" key="1">
    <source>
        <dbReference type="ARBA" id="ARBA00023122"/>
    </source>
</evidence>
<dbReference type="InterPro" id="IPR036567">
    <property type="entry name" value="RHF-like"/>
</dbReference>
<dbReference type="Pfam" id="PF00571">
    <property type="entry name" value="CBS"/>
    <property type="match status" value="3"/>
</dbReference>
<dbReference type="SMART" id="SM00116">
    <property type="entry name" value="CBS"/>
    <property type="match status" value="3"/>
</dbReference>
<dbReference type="SUPFAM" id="SSF69754">
    <property type="entry name" value="Ribosome binding protein Y (YfiA homologue)"/>
    <property type="match status" value="1"/>
</dbReference>
<dbReference type="EMBL" id="DTPI01000032">
    <property type="protein sequence ID" value="HGE66800.1"/>
    <property type="molecule type" value="Genomic_DNA"/>
</dbReference>
<dbReference type="InterPro" id="IPR000644">
    <property type="entry name" value="CBS_dom"/>
</dbReference>
<feature type="domain" description="CBS" evidence="3">
    <location>
        <begin position="15"/>
        <end position="76"/>
    </location>
</feature>
<dbReference type="PROSITE" id="PS51371">
    <property type="entry name" value="CBS"/>
    <property type="match status" value="3"/>
</dbReference>
<evidence type="ECO:0000259" key="3">
    <source>
        <dbReference type="PROSITE" id="PS51371"/>
    </source>
</evidence>
<dbReference type="PANTHER" id="PTHR43080">
    <property type="entry name" value="CBS DOMAIN-CONTAINING PROTEIN CBSX3, MITOCHONDRIAL"/>
    <property type="match status" value="1"/>
</dbReference>
<accession>A0A7C3YG53</accession>
<dbReference type="PIRSF" id="PIRSF036983">
    <property type="entry name" value="UCP_2CBS_MJ1404"/>
    <property type="match status" value="1"/>
</dbReference>
<protein>
    <submittedName>
        <fullName evidence="4">CBS domain-containing protein</fullName>
    </submittedName>
</protein>
<feature type="domain" description="CBS" evidence="3">
    <location>
        <begin position="143"/>
        <end position="199"/>
    </location>
</feature>
<dbReference type="CDD" id="cd02205">
    <property type="entry name" value="CBS_pair_SF"/>
    <property type="match status" value="1"/>
</dbReference>
<gene>
    <name evidence="4" type="ORF">ENX77_06785</name>
</gene>
<dbReference type="PANTHER" id="PTHR43080:SF2">
    <property type="entry name" value="CBS DOMAIN-CONTAINING PROTEIN"/>
    <property type="match status" value="1"/>
</dbReference>
<dbReference type="InterPro" id="IPR051257">
    <property type="entry name" value="Diverse_CBS-Domain"/>
</dbReference>
<dbReference type="InterPro" id="IPR014651">
    <property type="entry name" value="UCP036983_2CBS_MJ1404"/>
</dbReference>
<reference evidence="4" key="1">
    <citation type="journal article" date="2020" name="mSystems">
        <title>Genome- and Community-Level Interaction Insights into Carbon Utilization and Element Cycling Functions of Hydrothermarchaeota in Hydrothermal Sediment.</title>
        <authorList>
            <person name="Zhou Z."/>
            <person name="Liu Y."/>
            <person name="Xu W."/>
            <person name="Pan J."/>
            <person name="Luo Z.H."/>
            <person name="Li M."/>
        </authorList>
    </citation>
    <scope>NUCLEOTIDE SEQUENCE [LARGE SCALE GENOMIC DNA]</scope>
    <source>
        <strain evidence="4">SpSt-97</strain>
    </source>
</reference>
<dbReference type="InterPro" id="IPR046342">
    <property type="entry name" value="CBS_dom_sf"/>
</dbReference>
<feature type="domain" description="CBS" evidence="3">
    <location>
        <begin position="221"/>
        <end position="278"/>
    </location>
</feature>
<comment type="caution">
    <text evidence="4">The sequence shown here is derived from an EMBL/GenBank/DDBJ whole genome shotgun (WGS) entry which is preliminary data.</text>
</comment>
<evidence type="ECO:0000313" key="4">
    <source>
        <dbReference type="EMBL" id="HGE66800.1"/>
    </source>
</evidence>
<sequence length="397" mass="45065">MDGGGKLDRETLESLIKYDYEVVDANDTISKLLPLLDKLDPDKASALVVKENGKIIGVIRERDLIRGSAMTNPHETKIKSFTIRTGIIDYRDLDVEKVVRRFIEDSTPFVIINKDGNYGIIYINDFLEVIKSEIGSVRARNVMNPDVIVVNAHDSAGKALSLMRTNGVDRLVVVDDNHRVVGVITGKDIVDRIIAPRRKARIGDVKGEKEKTMAIMVESIMSYPPITCYRDDSLADIIDLMIKHKVSSIVVVDPDGTPEGIITKKDILEKFVAEKAPSGELRVEIIVRGTEIDEFDQMALQDDIQRFMRKFTNFIGDAVMFVYIKQHKERFRALPLIHVRIKLASDRGIFFATGEGWGVEFAVHATLKKLEREILKEKDLLMDKKMIKRFYEDVLEF</sequence>
<proteinExistence type="predicted"/>
<name>A0A7C3YG53_9EURY</name>